<reference evidence="4" key="1">
    <citation type="journal article" date="2021" name="PeerJ">
        <title>Extensive microbial diversity within the chicken gut microbiome revealed by metagenomics and culture.</title>
        <authorList>
            <person name="Gilroy R."/>
            <person name="Ravi A."/>
            <person name="Getino M."/>
            <person name="Pursley I."/>
            <person name="Horton D.L."/>
            <person name="Alikhan N.F."/>
            <person name="Baker D."/>
            <person name="Gharbi K."/>
            <person name="Hall N."/>
            <person name="Watson M."/>
            <person name="Adriaenssens E.M."/>
            <person name="Foster-Nyarko E."/>
            <person name="Jarju S."/>
            <person name="Secka A."/>
            <person name="Antonio M."/>
            <person name="Oren A."/>
            <person name="Chaudhuri R.R."/>
            <person name="La Ragione R."/>
            <person name="Hildebrand F."/>
            <person name="Pallen M.J."/>
        </authorList>
    </citation>
    <scope>NUCLEOTIDE SEQUENCE</scope>
    <source>
        <strain evidence="4">421</strain>
    </source>
</reference>
<keyword evidence="2" id="KW-0012">Acyltransferase</keyword>
<dbReference type="Pfam" id="PF00583">
    <property type="entry name" value="Acetyltransf_1"/>
    <property type="match status" value="1"/>
</dbReference>
<keyword evidence="1" id="KW-0808">Transferase</keyword>
<dbReference type="GO" id="GO:0016747">
    <property type="term" value="F:acyltransferase activity, transferring groups other than amino-acyl groups"/>
    <property type="evidence" value="ECO:0007669"/>
    <property type="project" value="InterPro"/>
</dbReference>
<name>A0A9D1UFB3_9FIRM</name>
<gene>
    <name evidence="4" type="ORF">IAA48_04360</name>
</gene>
<evidence type="ECO:0000256" key="2">
    <source>
        <dbReference type="ARBA" id="ARBA00023315"/>
    </source>
</evidence>
<evidence type="ECO:0000313" key="4">
    <source>
        <dbReference type="EMBL" id="HIW85709.1"/>
    </source>
</evidence>
<dbReference type="PANTHER" id="PTHR42919">
    <property type="entry name" value="N-ALPHA-ACETYLTRANSFERASE"/>
    <property type="match status" value="1"/>
</dbReference>
<dbReference type="PANTHER" id="PTHR42919:SF8">
    <property type="entry name" value="N-ALPHA-ACETYLTRANSFERASE 50"/>
    <property type="match status" value="1"/>
</dbReference>
<dbReference type="Gene3D" id="3.40.630.30">
    <property type="match status" value="1"/>
</dbReference>
<dbReference type="InterPro" id="IPR000182">
    <property type="entry name" value="GNAT_dom"/>
</dbReference>
<dbReference type="SUPFAM" id="SSF55729">
    <property type="entry name" value="Acyl-CoA N-acyltransferases (Nat)"/>
    <property type="match status" value="1"/>
</dbReference>
<feature type="domain" description="N-acetyltransferase" evidence="3">
    <location>
        <begin position="1"/>
        <end position="155"/>
    </location>
</feature>
<dbReference type="CDD" id="cd04301">
    <property type="entry name" value="NAT_SF"/>
    <property type="match status" value="1"/>
</dbReference>
<evidence type="ECO:0000259" key="3">
    <source>
        <dbReference type="PROSITE" id="PS51186"/>
    </source>
</evidence>
<dbReference type="AlphaFoldDB" id="A0A9D1UFB3"/>
<comment type="caution">
    <text evidence="4">The sequence shown here is derived from an EMBL/GenBank/DDBJ whole genome shotgun (WGS) entry which is preliminary data.</text>
</comment>
<dbReference type="PROSITE" id="PS51186">
    <property type="entry name" value="GNAT"/>
    <property type="match status" value="1"/>
</dbReference>
<proteinExistence type="predicted"/>
<organism evidence="4 5">
    <name type="scientific">Candidatus Eubacterium faecipullorum</name>
    <dbReference type="NCBI Taxonomy" id="2838571"/>
    <lineage>
        <taxon>Bacteria</taxon>
        <taxon>Bacillati</taxon>
        <taxon>Bacillota</taxon>
        <taxon>Clostridia</taxon>
        <taxon>Eubacteriales</taxon>
        <taxon>Eubacteriaceae</taxon>
        <taxon>Eubacterium</taxon>
    </lineage>
</organism>
<dbReference type="EMBL" id="DXGE01000019">
    <property type="protein sequence ID" value="HIW85709.1"/>
    <property type="molecule type" value="Genomic_DNA"/>
</dbReference>
<dbReference type="InterPro" id="IPR016181">
    <property type="entry name" value="Acyl_CoA_acyltransferase"/>
</dbReference>
<accession>A0A9D1UFB3</accession>
<dbReference type="Proteomes" id="UP000824205">
    <property type="component" value="Unassembled WGS sequence"/>
</dbReference>
<sequence length="155" mass="17726">MNIRRAENKDIPQLDKLLFQVNKVHSDARPDLFKPGAKKYTDEELNAILANDETPVFAAVDENENILGYAFCVFESVHSGAMQNRKTLYIDDLCVDEVCRGQHVGTKLYEYVLDFAKREGCYNVTLNVWALNESARKFYEKCGLVVQKIGMEKIL</sequence>
<evidence type="ECO:0000313" key="5">
    <source>
        <dbReference type="Proteomes" id="UP000824205"/>
    </source>
</evidence>
<protein>
    <submittedName>
        <fullName evidence="4">GNAT family N-acetyltransferase</fullName>
    </submittedName>
</protein>
<dbReference type="InterPro" id="IPR051556">
    <property type="entry name" value="N-term/lysine_N-AcTrnsfr"/>
</dbReference>
<reference evidence="4" key="2">
    <citation type="submission" date="2021-04" db="EMBL/GenBank/DDBJ databases">
        <authorList>
            <person name="Gilroy R."/>
        </authorList>
    </citation>
    <scope>NUCLEOTIDE SEQUENCE</scope>
    <source>
        <strain evidence="4">421</strain>
    </source>
</reference>
<evidence type="ECO:0000256" key="1">
    <source>
        <dbReference type="ARBA" id="ARBA00022679"/>
    </source>
</evidence>